<name>A0A2X0QIL2_BROTH</name>
<evidence type="ECO:0000313" key="3">
    <source>
        <dbReference type="EMBL" id="SPP28434.1"/>
    </source>
</evidence>
<dbReference type="InterPro" id="IPR011604">
    <property type="entry name" value="PDDEXK-like_dom_sf"/>
</dbReference>
<dbReference type="InterPro" id="IPR051703">
    <property type="entry name" value="NF-kappa-B_Signaling_Reg"/>
</dbReference>
<dbReference type="InterPro" id="IPR017482">
    <property type="entry name" value="Lambda-type_endonuclease"/>
</dbReference>
<protein>
    <submittedName>
        <fullName evidence="3">Putative nuclease skin element</fullName>
    </submittedName>
</protein>
<dbReference type="NCBIfam" id="TIGR03033">
    <property type="entry name" value="phage_rel_nuc"/>
    <property type="match status" value="1"/>
</dbReference>
<dbReference type="Proteomes" id="UP000270190">
    <property type="component" value="Unassembled WGS sequence"/>
</dbReference>
<evidence type="ECO:0000256" key="1">
    <source>
        <dbReference type="SAM" id="Coils"/>
    </source>
</evidence>
<dbReference type="Pfam" id="PF09588">
    <property type="entry name" value="YqaJ"/>
    <property type="match status" value="1"/>
</dbReference>
<sequence>MPTSISVKNMSEYEWLEERNKGVGGSDASIVLGLNKYKSAFQLWHEKTGKTQLEQLDNEAIHWGNILEDVVAKEFERVTGKKVRKDNHMYSHSEYPFMRANLDRVVVGERAILECKTANSRLSEAWKDDEIPSAYFLQVQHYLAVMEYEKAYIAVLIGGQKFVWKEIKRDEELIQMIISAESKFWNDHVLKDIAPEIDGSDAASKYLSERFADTDDTTKELSIDYEKDIAYRDDLKRNIKELQKEERLIENKLKVALGTSEVGISGKYRIKWTPITTGRVDSQRLKEEKPEVYQAFLKETQSRRLNIKEIG</sequence>
<accession>A0A2X0QIL2</accession>
<keyword evidence="1" id="KW-0175">Coiled coil</keyword>
<dbReference type="PANTHER" id="PTHR46609:SF6">
    <property type="entry name" value="EXONUCLEASE, PHAGE-TYPE_RECB, C-TERMINAL DOMAIN-CONTAINING PROTEIN-RELATED"/>
    <property type="match status" value="1"/>
</dbReference>
<dbReference type="SUPFAM" id="SSF52980">
    <property type="entry name" value="Restriction endonuclease-like"/>
    <property type="match status" value="1"/>
</dbReference>
<dbReference type="Gene3D" id="3.90.320.10">
    <property type="match status" value="1"/>
</dbReference>
<gene>
    <name evidence="3" type="primary">yqaJ</name>
    <name evidence="3" type="ORF">BTBSAS_200021</name>
</gene>
<dbReference type="EMBL" id="OUNC01000013">
    <property type="protein sequence ID" value="SPP28434.1"/>
    <property type="molecule type" value="Genomic_DNA"/>
</dbReference>
<dbReference type="InterPro" id="IPR011335">
    <property type="entry name" value="Restrct_endonuc-II-like"/>
</dbReference>
<proteinExistence type="predicted"/>
<organism evidence="3 4">
    <name type="scientific">Brochothrix thermosphacta</name>
    <name type="common">Microbacterium thermosphactum</name>
    <dbReference type="NCBI Taxonomy" id="2756"/>
    <lineage>
        <taxon>Bacteria</taxon>
        <taxon>Bacillati</taxon>
        <taxon>Bacillota</taxon>
        <taxon>Bacilli</taxon>
        <taxon>Bacillales</taxon>
        <taxon>Listeriaceae</taxon>
        <taxon>Brochothrix</taxon>
    </lineage>
</organism>
<reference evidence="4" key="1">
    <citation type="submission" date="2018-04" db="EMBL/GenBank/DDBJ databases">
        <authorList>
            <person name="Illikoud N."/>
        </authorList>
    </citation>
    <scope>NUCLEOTIDE SEQUENCE [LARGE SCALE GENOMIC DNA]</scope>
</reference>
<dbReference type="RefSeq" id="WP_120487787.1">
    <property type="nucleotide sequence ID" value="NZ_OUNC01000013.1"/>
</dbReference>
<evidence type="ECO:0000313" key="4">
    <source>
        <dbReference type="Proteomes" id="UP000270190"/>
    </source>
</evidence>
<dbReference type="AlphaFoldDB" id="A0A2X0QIL2"/>
<feature type="domain" description="YqaJ viral recombinase" evidence="2">
    <location>
        <begin position="14"/>
        <end position="148"/>
    </location>
</feature>
<dbReference type="InterPro" id="IPR019080">
    <property type="entry name" value="YqaJ_viral_recombinase"/>
</dbReference>
<evidence type="ECO:0000259" key="2">
    <source>
        <dbReference type="Pfam" id="PF09588"/>
    </source>
</evidence>
<feature type="coiled-coil region" evidence="1">
    <location>
        <begin position="225"/>
        <end position="252"/>
    </location>
</feature>
<dbReference type="PANTHER" id="PTHR46609">
    <property type="entry name" value="EXONUCLEASE, PHAGE-TYPE/RECB, C-TERMINAL DOMAIN-CONTAINING PROTEIN"/>
    <property type="match status" value="1"/>
</dbReference>